<accession>M2S0F2</accession>
<sequence>IRKEYFTSLYSPIRERALTLENIKARFAASALFPFNQDRVVRDSYTKAS</sequence>
<protein>
    <submittedName>
        <fullName evidence="1">Uncharacterized protein</fullName>
    </submittedName>
</protein>
<dbReference type="OrthoDB" id="4357141at2759"/>
<dbReference type="EMBL" id="KB445650">
    <property type="protein sequence ID" value="EMD60733.1"/>
    <property type="molecule type" value="Genomic_DNA"/>
</dbReference>
<reference evidence="2" key="2">
    <citation type="journal article" date="2013" name="PLoS Genet.">
        <title>Comparative genome structure, secondary metabolite, and effector coding capacity across Cochliobolus pathogens.</title>
        <authorList>
            <person name="Condon B.J."/>
            <person name="Leng Y."/>
            <person name="Wu D."/>
            <person name="Bushley K.E."/>
            <person name="Ohm R.A."/>
            <person name="Otillar R."/>
            <person name="Martin J."/>
            <person name="Schackwitz W."/>
            <person name="Grimwood J."/>
            <person name="MohdZainudin N."/>
            <person name="Xue C."/>
            <person name="Wang R."/>
            <person name="Manning V.A."/>
            <person name="Dhillon B."/>
            <person name="Tu Z.J."/>
            <person name="Steffenson B.J."/>
            <person name="Salamov A."/>
            <person name="Sun H."/>
            <person name="Lowry S."/>
            <person name="LaButti K."/>
            <person name="Han J."/>
            <person name="Copeland A."/>
            <person name="Lindquist E."/>
            <person name="Barry K."/>
            <person name="Schmutz J."/>
            <person name="Baker S.E."/>
            <person name="Ciuffetti L.M."/>
            <person name="Grigoriev I.V."/>
            <person name="Zhong S."/>
            <person name="Turgeon B.G."/>
        </authorList>
    </citation>
    <scope>NUCLEOTIDE SEQUENCE [LARGE SCALE GENOMIC DNA]</scope>
    <source>
        <strain evidence="2">ND90Pr / ATCC 201652</strain>
    </source>
</reference>
<gene>
    <name evidence="1" type="ORF">COCSADRAFT_98689</name>
</gene>
<dbReference type="KEGG" id="bsc:COCSADRAFT_98689"/>
<dbReference type="RefSeq" id="XP_007704012.1">
    <property type="nucleotide sequence ID" value="XM_007705822.1"/>
</dbReference>
<dbReference type="AlphaFoldDB" id="M2S0F2"/>
<dbReference type="Proteomes" id="UP000016934">
    <property type="component" value="Unassembled WGS sequence"/>
</dbReference>
<organism evidence="1 2">
    <name type="scientific">Cochliobolus sativus (strain ND90Pr / ATCC 201652)</name>
    <name type="common">Common root rot and spot blotch fungus</name>
    <name type="synonym">Bipolaris sorokiniana</name>
    <dbReference type="NCBI Taxonomy" id="665912"/>
    <lineage>
        <taxon>Eukaryota</taxon>
        <taxon>Fungi</taxon>
        <taxon>Dikarya</taxon>
        <taxon>Ascomycota</taxon>
        <taxon>Pezizomycotina</taxon>
        <taxon>Dothideomycetes</taxon>
        <taxon>Pleosporomycetidae</taxon>
        <taxon>Pleosporales</taxon>
        <taxon>Pleosporineae</taxon>
        <taxon>Pleosporaceae</taxon>
        <taxon>Bipolaris</taxon>
    </lineage>
</organism>
<evidence type="ECO:0000313" key="1">
    <source>
        <dbReference type="EMBL" id="EMD60733.1"/>
    </source>
</evidence>
<proteinExistence type="predicted"/>
<dbReference type="GeneID" id="19141813"/>
<dbReference type="HOGENOM" id="CLU_3147159_0_0_1"/>
<evidence type="ECO:0000313" key="2">
    <source>
        <dbReference type="Proteomes" id="UP000016934"/>
    </source>
</evidence>
<reference evidence="1 2" key="1">
    <citation type="journal article" date="2012" name="PLoS Pathog.">
        <title>Diverse lifestyles and strategies of plant pathogenesis encoded in the genomes of eighteen Dothideomycetes fungi.</title>
        <authorList>
            <person name="Ohm R.A."/>
            <person name="Feau N."/>
            <person name="Henrissat B."/>
            <person name="Schoch C.L."/>
            <person name="Horwitz B.A."/>
            <person name="Barry K.W."/>
            <person name="Condon B.J."/>
            <person name="Copeland A.C."/>
            <person name="Dhillon B."/>
            <person name="Glaser F."/>
            <person name="Hesse C.N."/>
            <person name="Kosti I."/>
            <person name="LaButti K."/>
            <person name="Lindquist E.A."/>
            <person name="Lucas S."/>
            <person name="Salamov A.A."/>
            <person name="Bradshaw R.E."/>
            <person name="Ciuffetti L."/>
            <person name="Hamelin R.C."/>
            <person name="Kema G.H.J."/>
            <person name="Lawrence C."/>
            <person name="Scott J.A."/>
            <person name="Spatafora J.W."/>
            <person name="Turgeon B.G."/>
            <person name="de Wit P.J.G.M."/>
            <person name="Zhong S."/>
            <person name="Goodwin S.B."/>
            <person name="Grigoriev I.V."/>
        </authorList>
    </citation>
    <scope>NUCLEOTIDE SEQUENCE [LARGE SCALE GENOMIC DNA]</scope>
    <source>
        <strain evidence="2">ND90Pr / ATCC 201652</strain>
    </source>
</reference>
<keyword evidence="2" id="KW-1185">Reference proteome</keyword>
<name>M2S0F2_COCSN</name>
<feature type="non-terminal residue" evidence="1">
    <location>
        <position position="1"/>
    </location>
</feature>